<keyword evidence="2" id="KW-1185">Reference proteome</keyword>
<accession>A0ABD1ZC54</accession>
<organism evidence="1 2">
    <name type="scientific">Riccia fluitans</name>
    <dbReference type="NCBI Taxonomy" id="41844"/>
    <lineage>
        <taxon>Eukaryota</taxon>
        <taxon>Viridiplantae</taxon>
        <taxon>Streptophyta</taxon>
        <taxon>Embryophyta</taxon>
        <taxon>Marchantiophyta</taxon>
        <taxon>Marchantiopsida</taxon>
        <taxon>Marchantiidae</taxon>
        <taxon>Marchantiales</taxon>
        <taxon>Ricciaceae</taxon>
        <taxon>Riccia</taxon>
    </lineage>
</organism>
<gene>
    <name evidence="1" type="ORF">R1flu_012575</name>
</gene>
<reference evidence="1 2" key="1">
    <citation type="submission" date="2024-09" db="EMBL/GenBank/DDBJ databases">
        <title>Chromosome-scale assembly of Riccia fluitans.</title>
        <authorList>
            <person name="Paukszto L."/>
            <person name="Sawicki J."/>
            <person name="Karawczyk K."/>
            <person name="Piernik-Szablinska J."/>
            <person name="Szczecinska M."/>
            <person name="Mazdziarz M."/>
        </authorList>
    </citation>
    <scope>NUCLEOTIDE SEQUENCE [LARGE SCALE GENOMIC DNA]</scope>
    <source>
        <strain evidence="1">Rf_01</strain>
        <tissue evidence="1">Aerial parts of the thallus</tissue>
    </source>
</reference>
<evidence type="ECO:0000313" key="2">
    <source>
        <dbReference type="Proteomes" id="UP001605036"/>
    </source>
</evidence>
<evidence type="ECO:0000313" key="1">
    <source>
        <dbReference type="EMBL" id="KAL2644988.1"/>
    </source>
</evidence>
<dbReference type="AlphaFoldDB" id="A0ABD1ZC54"/>
<protein>
    <submittedName>
        <fullName evidence="1">Uncharacterized protein</fullName>
    </submittedName>
</protein>
<comment type="caution">
    <text evidence="1">The sequence shown here is derived from an EMBL/GenBank/DDBJ whole genome shotgun (WGS) entry which is preliminary data.</text>
</comment>
<proteinExistence type="predicted"/>
<name>A0ABD1ZC54_9MARC</name>
<dbReference type="EMBL" id="JBHFFA010000002">
    <property type="protein sequence ID" value="KAL2644988.1"/>
    <property type="molecule type" value="Genomic_DNA"/>
</dbReference>
<dbReference type="Proteomes" id="UP001605036">
    <property type="component" value="Unassembled WGS sequence"/>
</dbReference>
<sequence>MDVIQPRNETDVIPGTARRCSRRREVPKLYIQYNFEGVGEKHVGVVTPRFQVKRPLCGWSDSGPTPRLMSSNSFCSIGKPEILFDSNVTVAVLLQAFIVEVRFTKSDCLDGRARPAHCPRRIVGLCGDLAPRDGIDINGCVNSHSTGPLIVNAGCKPGKYR</sequence>